<evidence type="ECO:0000256" key="4">
    <source>
        <dbReference type="ARBA" id="ARBA00022691"/>
    </source>
</evidence>
<dbReference type="InterPro" id="IPR022641">
    <property type="entry name" value="CheR_N"/>
</dbReference>
<dbReference type="Proteomes" id="UP000295277">
    <property type="component" value="Unassembled WGS sequence"/>
</dbReference>
<evidence type="ECO:0000256" key="3">
    <source>
        <dbReference type="ARBA" id="ARBA00022679"/>
    </source>
</evidence>
<evidence type="ECO:0000256" key="2">
    <source>
        <dbReference type="ARBA" id="ARBA00022603"/>
    </source>
</evidence>
<name>A0A4R1YVU2_9RHOB</name>
<sequence>MTAQPAPSAFRRSADIPFGESDFARIAGFAKTEYGLHLEPSKKAMIHSRLGKRIVALGLEDFSAYHAYLRANLEQESDHFISVLTTNVTHFYREQHHFIQLEDEVLPLLIERARNRGRIRLWSAGCSSGQEPYSLAGSVLKLCPEAARLDIKILATDLDPFVLRRAEEGCYPAEDCKTPPGDWEARIFDPAERKKPQRQIRPDLRPLIAFRRLNINGSWPMPGLFDVIMCRNMAIYFDKATQQSLWLRFAEKLPTGGMLFIGHSERVTGPATDLLETAGVTAYRKCAPGAPRALSKEGKD</sequence>
<dbReference type="Gene3D" id="3.40.50.150">
    <property type="entry name" value="Vaccinia Virus protein VP39"/>
    <property type="match status" value="1"/>
</dbReference>
<dbReference type="PIRSF" id="PIRSF000410">
    <property type="entry name" value="CheR"/>
    <property type="match status" value="1"/>
</dbReference>
<dbReference type="PANTHER" id="PTHR24422">
    <property type="entry name" value="CHEMOTAXIS PROTEIN METHYLTRANSFERASE"/>
    <property type="match status" value="1"/>
</dbReference>
<evidence type="ECO:0000256" key="5">
    <source>
        <dbReference type="PIRNR" id="PIRNR000410"/>
    </source>
</evidence>
<feature type="binding site" evidence="6">
    <location>
        <position position="157"/>
    </location>
    <ligand>
        <name>S-adenosyl-L-methionine</name>
        <dbReference type="ChEBI" id="CHEBI:59789"/>
    </ligand>
</feature>
<protein>
    <recommendedName>
        <fullName evidence="5">Chemotaxis protein methyltransferase</fullName>
        <ecNumber evidence="5">2.1.1.80</ecNumber>
    </recommendedName>
</protein>
<accession>A0A4R1YVU2</accession>
<comment type="caution">
    <text evidence="8">The sequence shown here is derived from an EMBL/GenBank/DDBJ whole genome shotgun (WGS) entry which is preliminary data.</text>
</comment>
<evidence type="ECO:0000256" key="1">
    <source>
        <dbReference type="ARBA" id="ARBA00001541"/>
    </source>
</evidence>
<dbReference type="OrthoDB" id="9816309at2"/>
<comment type="catalytic activity">
    <reaction evidence="1 5">
        <text>L-glutamyl-[protein] + S-adenosyl-L-methionine = [protein]-L-glutamate 5-O-methyl ester + S-adenosyl-L-homocysteine</text>
        <dbReference type="Rhea" id="RHEA:24452"/>
        <dbReference type="Rhea" id="RHEA-COMP:10208"/>
        <dbReference type="Rhea" id="RHEA-COMP:10311"/>
        <dbReference type="ChEBI" id="CHEBI:29973"/>
        <dbReference type="ChEBI" id="CHEBI:57856"/>
        <dbReference type="ChEBI" id="CHEBI:59789"/>
        <dbReference type="ChEBI" id="CHEBI:82795"/>
        <dbReference type="EC" id="2.1.1.80"/>
    </reaction>
</comment>
<dbReference type="Pfam" id="PF03705">
    <property type="entry name" value="CheR_N"/>
    <property type="match status" value="1"/>
</dbReference>
<keyword evidence="2 5" id="KW-0489">Methyltransferase</keyword>
<dbReference type="GO" id="GO:0008983">
    <property type="term" value="F:protein-glutamate O-methyltransferase activity"/>
    <property type="evidence" value="ECO:0007669"/>
    <property type="project" value="UniProtKB-EC"/>
</dbReference>
<keyword evidence="9" id="KW-1185">Reference proteome</keyword>
<proteinExistence type="predicted"/>
<reference evidence="8 9" key="1">
    <citation type="submission" date="2019-03" db="EMBL/GenBank/DDBJ databases">
        <title>Genomic Encyclopedia of Type Strains, Phase IV (KMG-IV): sequencing the most valuable type-strain genomes for metagenomic binning, comparative biology and taxonomic classification.</title>
        <authorList>
            <person name="Goeker M."/>
        </authorList>
    </citation>
    <scope>NUCLEOTIDE SEQUENCE [LARGE SCALE GENOMIC DNA]</scope>
    <source>
        <strain evidence="8 9">DSM 21153</strain>
    </source>
</reference>
<gene>
    <name evidence="8" type="ORF">EV216_109142</name>
</gene>
<feature type="binding site" evidence="6">
    <location>
        <begin position="231"/>
        <end position="232"/>
    </location>
    <ligand>
        <name>S-adenosyl-L-methionine</name>
        <dbReference type="ChEBI" id="CHEBI:59789"/>
    </ligand>
</feature>
<feature type="binding site" evidence="6">
    <location>
        <position position="93"/>
    </location>
    <ligand>
        <name>S-adenosyl-L-methionine</name>
        <dbReference type="ChEBI" id="CHEBI:59789"/>
    </ligand>
</feature>
<dbReference type="GO" id="GO:0032259">
    <property type="term" value="P:methylation"/>
    <property type="evidence" value="ECO:0007669"/>
    <property type="project" value="UniProtKB-KW"/>
</dbReference>
<comment type="function">
    <text evidence="5">Methylation of the membrane-bound methyl-accepting chemotaxis proteins (MCP) to form gamma-glutamyl methyl ester residues in MCP.</text>
</comment>
<dbReference type="PANTHER" id="PTHR24422:SF19">
    <property type="entry name" value="CHEMOTAXIS PROTEIN METHYLTRANSFERASE"/>
    <property type="match status" value="1"/>
</dbReference>
<dbReference type="AlphaFoldDB" id="A0A4R1YVU2"/>
<dbReference type="EC" id="2.1.1.80" evidence="5"/>
<evidence type="ECO:0000313" key="9">
    <source>
        <dbReference type="Proteomes" id="UP000295277"/>
    </source>
</evidence>
<evidence type="ECO:0000259" key="7">
    <source>
        <dbReference type="PROSITE" id="PS50123"/>
    </source>
</evidence>
<feature type="binding site" evidence="6">
    <location>
        <position position="89"/>
    </location>
    <ligand>
        <name>S-adenosyl-L-methionine</name>
        <dbReference type="ChEBI" id="CHEBI:59789"/>
    </ligand>
</feature>
<dbReference type="SUPFAM" id="SSF53335">
    <property type="entry name" value="S-adenosyl-L-methionine-dependent methyltransferases"/>
    <property type="match status" value="1"/>
</dbReference>
<feature type="binding site" evidence="6">
    <location>
        <position position="131"/>
    </location>
    <ligand>
        <name>S-adenosyl-L-methionine</name>
        <dbReference type="ChEBI" id="CHEBI:59789"/>
    </ligand>
</feature>
<feature type="domain" description="CheR-type methyltransferase" evidence="7">
    <location>
        <begin position="11"/>
        <end position="288"/>
    </location>
</feature>
<dbReference type="InterPro" id="IPR029063">
    <property type="entry name" value="SAM-dependent_MTases_sf"/>
</dbReference>
<evidence type="ECO:0000256" key="6">
    <source>
        <dbReference type="PIRSR" id="PIRSR000410-1"/>
    </source>
</evidence>
<dbReference type="PRINTS" id="PR00996">
    <property type="entry name" value="CHERMTFRASE"/>
</dbReference>
<keyword evidence="4 5" id="KW-0949">S-adenosyl-L-methionine</keyword>
<dbReference type="Pfam" id="PF01739">
    <property type="entry name" value="CheR"/>
    <property type="match status" value="1"/>
</dbReference>
<organism evidence="8 9">
    <name type="scientific">Rhodovulum steppense</name>
    <dbReference type="NCBI Taxonomy" id="540251"/>
    <lineage>
        <taxon>Bacteria</taxon>
        <taxon>Pseudomonadati</taxon>
        <taxon>Pseudomonadota</taxon>
        <taxon>Alphaproteobacteria</taxon>
        <taxon>Rhodobacterales</taxon>
        <taxon>Paracoccaceae</taxon>
        <taxon>Rhodovulum</taxon>
    </lineage>
</organism>
<dbReference type="InterPro" id="IPR036804">
    <property type="entry name" value="CheR_N_sf"/>
</dbReference>
<dbReference type="EMBL" id="SLVM01000009">
    <property type="protein sequence ID" value="TCM85057.1"/>
    <property type="molecule type" value="Genomic_DNA"/>
</dbReference>
<feature type="binding site" evidence="6">
    <location>
        <position position="87"/>
    </location>
    <ligand>
        <name>S-adenosyl-L-methionine</name>
        <dbReference type="ChEBI" id="CHEBI:59789"/>
    </ligand>
</feature>
<evidence type="ECO:0000313" key="8">
    <source>
        <dbReference type="EMBL" id="TCM85057.1"/>
    </source>
</evidence>
<dbReference type="PROSITE" id="PS50123">
    <property type="entry name" value="CHER"/>
    <property type="match status" value="1"/>
</dbReference>
<dbReference type="InterPro" id="IPR000780">
    <property type="entry name" value="CheR_MeTrfase"/>
</dbReference>
<dbReference type="InterPro" id="IPR050903">
    <property type="entry name" value="Bact_Chemotaxis_MeTrfase"/>
</dbReference>
<dbReference type="InterPro" id="IPR026024">
    <property type="entry name" value="Chemotaxis_MeTrfase_CheR"/>
</dbReference>
<dbReference type="SUPFAM" id="SSF47757">
    <property type="entry name" value="Chemotaxis receptor methyltransferase CheR, N-terminal domain"/>
    <property type="match status" value="1"/>
</dbReference>
<dbReference type="RefSeq" id="WP_132694555.1">
    <property type="nucleotide sequence ID" value="NZ_SLVM01000009.1"/>
</dbReference>
<dbReference type="Gene3D" id="1.10.155.10">
    <property type="entry name" value="Chemotaxis receptor methyltransferase CheR, N-terminal domain"/>
    <property type="match status" value="1"/>
</dbReference>
<dbReference type="SMART" id="SM00138">
    <property type="entry name" value="MeTrc"/>
    <property type="match status" value="1"/>
</dbReference>
<keyword evidence="3 5" id="KW-0808">Transferase</keyword>
<dbReference type="InterPro" id="IPR022642">
    <property type="entry name" value="CheR_C"/>
</dbReference>